<gene>
    <name evidence="6" type="ORF">DKX38_018940</name>
</gene>
<dbReference type="InterPro" id="IPR032675">
    <property type="entry name" value="LRR_dom_sf"/>
</dbReference>
<dbReference type="InterPro" id="IPR027417">
    <property type="entry name" value="P-loop_NTPase"/>
</dbReference>
<evidence type="ECO:0000259" key="4">
    <source>
        <dbReference type="Pfam" id="PF23559"/>
    </source>
</evidence>
<dbReference type="SUPFAM" id="SSF52540">
    <property type="entry name" value="P-loop containing nucleoside triphosphate hydrolases"/>
    <property type="match status" value="1"/>
</dbReference>
<dbReference type="InterPro" id="IPR042197">
    <property type="entry name" value="Apaf_helical"/>
</dbReference>
<dbReference type="GO" id="GO:0043531">
    <property type="term" value="F:ADP binding"/>
    <property type="evidence" value="ECO:0007669"/>
    <property type="project" value="InterPro"/>
</dbReference>
<keyword evidence="7" id="KW-1185">Reference proteome</keyword>
<dbReference type="InterPro" id="IPR002182">
    <property type="entry name" value="NB-ARC"/>
</dbReference>
<dbReference type="Gene3D" id="3.80.10.10">
    <property type="entry name" value="Ribonuclease Inhibitor"/>
    <property type="match status" value="1"/>
</dbReference>
<dbReference type="PRINTS" id="PR00364">
    <property type="entry name" value="DISEASERSIST"/>
</dbReference>
<name>A0A5N5KPI1_9ROSI</name>
<evidence type="ECO:0000256" key="2">
    <source>
        <dbReference type="ARBA" id="ARBA00022821"/>
    </source>
</evidence>
<evidence type="ECO:0000313" key="7">
    <source>
        <dbReference type="Proteomes" id="UP000326939"/>
    </source>
</evidence>
<dbReference type="GO" id="GO:0006952">
    <property type="term" value="P:defense response"/>
    <property type="evidence" value="ECO:0007669"/>
    <property type="project" value="UniProtKB-KW"/>
</dbReference>
<evidence type="ECO:0000259" key="3">
    <source>
        <dbReference type="Pfam" id="PF00931"/>
    </source>
</evidence>
<comment type="caution">
    <text evidence="6">The sequence shown here is derived from an EMBL/GenBank/DDBJ whole genome shotgun (WGS) entry which is preliminary data.</text>
</comment>
<reference evidence="7" key="1">
    <citation type="journal article" date="2019" name="Gigascience">
        <title>De novo genome assembly of the endangered Acer yangbiense, a plant species with extremely small populations endemic to Yunnan Province, China.</title>
        <authorList>
            <person name="Yang J."/>
            <person name="Wariss H.M."/>
            <person name="Tao L."/>
            <person name="Zhang R."/>
            <person name="Yun Q."/>
            <person name="Hollingsworth P."/>
            <person name="Dao Z."/>
            <person name="Luo G."/>
            <person name="Guo H."/>
            <person name="Ma Y."/>
            <person name="Sun W."/>
        </authorList>
    </citation>
    <scope>NUCLEOTIDE SEQUENCE [LARGE SCALE GENOMIC DNA]</scope>
    <source>
        <strain evidence="7">cv. br00</strain>
    </source>
</reference>
<feature type="domain" description="Disease resistance R13L4/SHOC-2-like LRR" evidence="5">
    <location>
        <begin position="510"/>
        <end position="768"/>
    </location>
</feature>
<feature type="domain" description="Disease resistance protein winged helix" evidence="4">
    <location>
        <begin position="347"/>
        <end position="417"/>
    </location>
</feature>
<dbReference type="Gene3D" id="1.10.8.430">
    <property type="entry name" value="Helical domain of apoptotic protease-activating factors"/>
    <property type="match status" value="1"/>
</dbReference>
<dbReference type="SUPFAM" id="SSF52058">
    <property type="entry name" value="L domain-like"/>
    <property type="match status" value="1"/>
</dbReference>
<keyword evidence="1" id="KW-0677">Repeat</keyword>
<dbReference type="InterPro" id="IPR058922">
    <property type="entry name" value="WHD_DRP"/>
</dbReference>
<feature type="domain" description="NB-ARC" evidence="3">
    <location>
        <begin position="101"/>
        <end position="259"/>
    </location>
</feature>
<dbReference type="Pfam" id="PF23559">
    <property type="entry name" value="WHD_DRP"/>
    <property type="match status" value="1"/>
</dbReference>
<dbReference type="FunFam" id="1.10.10.10:FF:000322">
    <property type="entry name" value="Probable disease resistance protein At1g63360"/>
    <property type="match status" value="1"/>
</dbReference>
<evidence type="ECO:0000313" key="6">
    <source>
        <dbReference type="EMBL" id="KAB5532270.1"/>
    </source>
</evidence>
<sequence length="907" mass="102989">MDEENTRSLKKMRCSFMRSPCFCLNQGVRRRDIALKIKAVSEKLDEIAKEKAMYGFELYKAADHELQRLTSTSLVDESSMCGRDDEKKNIISMLLAESSQEARDMDVISLVGLGGIGKTTLAQLAFNDAKVTAHFEKKMWVCVSEPFDGVRIAKVILEQLEVSTSNLDDLQSFLPKVSQSINRIRILLVLDDVWTEDHRHWEQLKPSLAGCARGSRILVTTRKGAVAAMMGTDHQIDIETLSDDACRSIFNHVAFYKRSKEERERLINIGNKIANKCRGLPLAAKVLGGLMQSKKTREEWEDVLSSELWGLDEVDKVQVEKKLFLPLLLSYYDLPSVVRRCFLYCAMFPKDYEMKKDELVKMWMAQGYLKWTGRRDMEVVGEYYCQVLAARSFFQDIKEYCREDLRFKMHDIVHDFAQYMTENECLTVDDNNLGEETMGASIERVRHLSMMLSRETSFPSSIHRAKGLRSLLIHNTRGPWLGASLPDVMKQLTCIRSLNLSRSSIKEIPKEVGKLIHLRHLNLEECRELVSLPETMCDLCNLQSLDVIRCWSLKELPRAIGKLIKLRHLCIYDSGVAFMPKGIERLTCLRQLDCFIVCGGGENESKAANLRELKNLDHIGGRLVIENLRGGGIEDDAEAQLIKNKKRLLCLKLNFCNNHEDDNLIEVLQPPSDLERLSLNLYGGIVLPNWMMALTRLQDLQLFACGNVKVLPPLGRLPNLESLKLNRVGVRRLDAGFLGIGEVENANINEGEIARVTAFPKLKTFNIWDLSELEEWDGIERRVGEEDATTTSIFIIMPQLQYLGVLNCPLLRALPDYVLAAPLQRPCDLLEPIPVTQLVRETAAVMQEFTQSGVLTPAKIDDYLAEGIDIVFFGSSGVLPCIDTNRDTCVTFLWHLLESAAFSRSFY</sequence>
<dbReference type="Gene3D" id="1.10.10.10">
    <property type="entry name" value="Winged helix-like DNA-binding domain superfamily/Winged helix DNA-binding domain"/>
    <property type="match status" value="1"/>
</dbReference>
<dbReference type="InterPro" id="IPR055414">
    <property type="entry name" value="LRR_R13L4/SHOC2-like"/>
</dbReference>
<dbReference type="Pfam" id="PF23598">
    <property type="entry name" value="LRR_14"/>
    <property type="match status" value="1"/>
</dbReference>
<dbReference type="Gene3D" id="3.40.50.300">
    <property type="entry name" value="P-loop containing nucleotide triphosphate hydrolases"/>
    <property type="match status" value="1"/>
</dbReference>
<protein>
    <submittedName>
        <fullName evidence="6">Uncharacterized protein</fullName>
    </submittedName>
</protein>
<accession>A0A5N5KPI1</accession>
<dbReference type="PANTHER" id="PTHR36766:SF45">
    <property type="entry name" value="NB-ARC DOMAIN-CONTAINING PROTEIN"/>
    <property type="match status" value="1"/>
</dbReference>
<dbReference type="PANTHER" id="PTHR36766">
    <property type="entry name" value="PLANT BROAD-SPECTRUM MILDEW RESISTANCE PROTEIN RPW8"/>
    <property type="match status" value="1"/>
</dbReference>
<organism evidence="6 7">
    <name type="scientific">Salix brachista</name>
    <dbReference type="NCBI Taxonomy" id="2182728"/>
    <lineage>
        <taxon>Eukaryota</taxon>
        <taxon>Viridiplantae</taxon>
        <taxon>Streptophyta</taxon>
        <taxon>Embryophyta</taxon>
        <taxon>Tracheophyta</taxon>
        <taxon>Spermatophyta</taxon>
        <taxon>Magnoliopsida</taxon>
        <taxon>eudicotyledons</taxon>
        <taxon>Gunneridae</taxon>
        <taxon>Pentapetalae</taxon>
        <taxon>rosids</taxon>
        <taxon>fabids</taxon>
        <taxon>Malpighiales</taxon>
        <taxon>Salicaceae</taxon>
        <taxon>Saliceae</taxon>
        <taxon>Salix</taxon>
    </lineage>
</organism>
<dbReference type="EMBL" id="VDCV01000012">
    <property type="protein sequence ID" value="KAB5532270.1"/>
    <property type="molecule type" value="Genomic_DNA"/>
</dbReference>
<dbReference type="InterPro" id="IPR036388">
    <property type="entry name" value="WH-like_DNA-bd_sf"/>
</dbReference>
<evidence type="ECO:0000259" key="5">
    <source>
        <dbReference type="Pfam" id="PF23598"/>
    </source>
</evidence>
<dbReference type="AlphaFoldDB" id="A0A5N5KPI1"/>
<proteinExistence type="predicted"/>
<dbReference type="Proteomes" id="UP000326939">
    <property type="component" value="Chromosome 12"/>
</dbReference>
<evidence type="ECO:0000256" key="1">
    <source>
        <dbReference type="ARBA" id="ARBA00022737"/>
    </source>
</evidence>
<keyword evidence="2" id="KW-0611">Plant defense</keyword>
<dbReference type="Pfam" id="PF00931">
    <property type="entry name" value="NB-ARC"/>
    <property type="match status" value="1"/>
</dbReference>